<geneLocation type="plasmid" evidence="3">
    <name>unnamed</name>
</geneLocation>
<protein>
    <submittedName>
        <fullName evidence="3">Uncharacterized protein</fullName>
    </submittedName>
</protein>
<accession>A0A235H8A8</accession>
<dbReference type="InterPro" id="IPR046847">
    <property type="entry name" value="Xre-like_HTH"/>
</dbReference>
<name>A0A235H8A8_AZOBR</name>
<dbReference type="AlphaFoldDB" id="A0A235H8A8"/>
<feature type="domain" description="Antitoxin Xre-like helix-turn-helix" evidence="2">
    <location>
        <begin position="25"/>
        <end position="88"/>
    </location>
</feature>
<evidence type="ECO:0000259" key="1">
    <source>
        <dbReference type="Pfam" id="PF09722"/>
    </source>
</evidence>
<evidence type="ECO:0000259" key="2">
    <source>
        <dbReference type="Pfam" id="PF20432"/>
    </source>
</evidence>
<dbReference type="InterPro" id="IPR024467">
    <property type="entry name" value="Xre/MbcA/ParS-like_toxin-bd"/>
</dbReference>
<dbReference type="Pfam" id="PF09722">
    <property type="entry name" value="Xre_MbcA_ParS_C"/>
    <property type="match status" value="1"/>
</dbReference>
<dbReference type="EMBL" id="NOWT01000027">
    <property type="protein sequence ID" value="OYD81992.1"/>
    <property type="molecule type" value="Genomic_DNA"/>
</dbReference>
<dbReference type="NCBIfam" id="TIGR02293">
    <property type="entry name" value="TAS_TIGR02293"/>
    <property type="match status" value="1"/>
</dbReference>
<keyword evidence="3" id="KW-0614">Plasmid</keyword>
<sequence>MQVQEIVNVMGGRATFGRTVATPMDLQRRIGEGVAVDALDRVARHVYADPAARRMLMNRIVPEGTLKRRLREGRLTPAEGERTARVANVIAHAEYVWRNVEDARQWLTTPHPELADRAPIEVAVDEFGARHVEDILDAILHGLPA</sequence>
<organism evidence="3 4">
    <name type="scientific">Azospirillum brasilense</name>
    <dbReference type="NCBI Taxonomy" id="192"/>
    <lineage>
        <taxon>Bacteria</taxon>
        <taxon>Pseudomonadati</taxon>
        <taxon>Pseudomonadota</taxon>
        <taxon>Alphaproteobacteria</taxon>
        <taxon>Rhodospirillales</taxon>
        <taxon>Azospirillaceae</taxon>
        <taxon>Azospirillum</taxon>
    </lineage>
</organism>
<dbReference type="InterPro" id="IPR011979">
    <property type="entry name" value="Antitox_Xre"/>
</dbReference>
<evidence type="ECO:0000313" key="4">
    <source>
        <dbReference type="Proteomes" id="UP000215367"/>
    </source>
</evidence>
<dbReference type="Pfam" id="PF20432">
    <property type="entry name" value="Xre-like-HTH"/>
    <property type="match status" value="1"/>
</dbReference>
<reference evidence="3 4" key="1">
    <citation type="submission" date="2017-07" db="EMBL/GenBank/DDBJ databases">
        <title>Whole genome sequence of Azospirillum brasilense 2A1, a potential biofertilizer strain.</title>
        <authorList>
            <person name="Fontana C.A."/>
            <person name="Toffoli L.M."/>
            <person name="Salazar S.M."/>
            <person name="Puglisi E."/>
            <person name="Pedraza R."/>
            <person name="Bassi D."/>
            <person name="Cocconcelli P.S."/>
        </authorList>
    </citation>
    <scope>NUCLEOTIDE SEQUENCE [LARGE SCALE GENOMIC DNA]</scope>
    <source>
        <strain evidence="3 4">2A1</strain>
        <plasmid evidence="3">unnamed</plasmid>
    </source>
</reference>
<proteinExistence type="predicted"/>
<dbReference type="GO" id="GO:0003677">
    <property type="term" value="F:DNA binding"/>
    <property type="evidence" value="ECO:0007669"/>
    <property type="project" value="InterPro"/>
</dbReference>
<gene>
    <name evidence="3" type="ORF">CHT98_23220</name>
</gene>
<evidence type="ECO:0000313" key="3">
    <source>
        <dbReference type="EMBL" id="OYD81992.1"/>
    </source>
</evidence>
<feature type="domain" description="Antitoxin Xre/MbcA/ParS-like toxin-binding" evidence="1">
    <location>
        <begin position="92"/>
        <end position="142"/>
    </location>
</feature>
<dbReference type="Proteomes" id="UP000215367">
    <property type="component" value="Unassembled WGS sequence"/>
</dbReference>
<comment type="caution">
    <text evidence="3">The sequence shown here is derived from an EMBL/GenBank/DDBJ whole genome shotgun (WGS) entry which is preliminary data.</text>
</comment>